<sequence>MTNRLPQAALIMPVILFCEMLALGADGPFLGAVAAVAEIAGAMIVLWLLRPSVAFWRAFSLPLLAAAAAWAWLASAMMPGPDMFGRSWAAPDLLPSALARFLGGCAVLLASAAVGWRRRGLRLSIDCWLLLGLIQLAVALFLRQSDPNSVWGVDKGFLRDRFTGTFVNANAAGCLYAVLATLALGRCIMLWRGRFAPAPLITQMVAPVALLGGLGACAITGSRTALVAALAALILLAIQFGWTEYRNRAKGHAALVFAGTATAILLILALVGESTAERFRQVDQDGSLRVEIWSFYWRLARSAPLGHGPGGLEDAALHAYASVNEANMLWFVNSAHDVFLSLLINGGWPYLLLLIALTAALLFPLRRPSAREQGATLASAVGALAIILVCSSVDIALDMPGMAALGAMLLGLTWGAAAGAHHRSQSPLLLSFASTSGAAGV</sequence>
<feature type="domain" description="O-antigen ligase-related" evidence="6">
    <location>
        <begin position="209"/>
        <end position="355"/>
    </location>
</feature>
<dbReference type="InterPro" id="IPR007016">
    <property type="entry name" value="O-antigen_ligase-rel_domated"/>
</dbReference>
<evidence type="ECO:0000256" key="3">
    <source>
        <dbReference type="ARBA" id="ARBA00022989"/>
    </source>
</evidence>
<feature type="transmembrane region" description="Helical" evidence="5">
    <location>
        <begin position="29"/>
        <end position="49"/>
    </location>
</feature>
<dbReference type="eggNOG" id="COG3307">
    <property type="taxonomic scope" value="Bacteria"/>
</dbReference>
<dbReference type="AlphaFoldDB" id="A0A081RGC7"/>
<dbReference type="PANTHER" id="PTHR37422">
    <property type="entry name" value="TEICHURONIC ACID BIOSYNTHESIS PROTEIN TUAE"/>
    <property type="match status" value="1"/>
</dbReference>
<dbReference type="InterPro" id="IPR051533">
    <property type="entry name" value="WaaL-like"/>
</dbReference>
<feature type="transmembrane region" description="Helical" evidence="5">
    <location>
        <begin position="162"/>
        <end position="184"/>
    </location>
</feature>
<reference evidence="7 8" key="1">
    <citation type="submission" date="2014-02" db="EMBL/GenBank/DDBJ databases">
        <title>Whole genome sequence of Sphingobium chlorophenolicum NBRC 16172.</title>
        <authorList>
            <person name="Gan H.M."/>
            <person name="Gan H.Y."/>
            <person name="Chew T.H."/>
            <person name="Savka M.A."/>
        </authorList>
    </citation>
    <scope>NUCLEOTIDE SEQUENCE [LARGE SCALE GENOMIC DNA]</scope>
    <source>
        <strain evidence="7 8">NBRC 16172</strain>
    </source>
</reference>
<evidence type="ECO:0000256" key="2">
    <source>
        <dbReference type="ARBA" id="ARBA00022692"/>
    </source>
</evidence>
<feature type="transmembrane region" description="Helical" evidence="5">
    <location>
        <begin position="123"/>
        <end position="142"/>
    </location>
</feature>
<evidence type="ECO:0000313" key="8">
    <source>
        <dbReference type="Proteomes" id="UP000028411"/>
    </source>
</evidence>
<feature type="transmembrane region" description="Helical" evidence="5">
    <location>
        <begin position="98"/>
        <end position="116"/>
    </location>
</feature>
<evidence type="ECO:0000256" key="4">
    <source>
        <dbReference type="ARBA" id="ARBA00023136"/>
    </source>
</evidence>
<name>A0A081RGC7_SPHCR</name>
<feature type="transmembrane region" description="Helical" evidence="5">
    <location>
        <begin position="7"/>
        <end position="23"/>
    </location>
</feature>
<proteinExistence type="predicted"/>
<feature type="transmembrane region" description="Helical" evidence="5">
    <location>
        <begin position="375"/>
        <end position="397"/>
    </location>
</feature>
<dbReference type="EMBL" id="JFHR01000012">
    <property type="protein sequence ID" value="KEQ54250.1"/>
    <property type="molecule type" value="Genomic_DNA"/>
</dbReference>
<feature type="transmembrane region" description="Helical" evidence="5">
    <location>
        <begin position="225"/>
        <end position="242"/>
    </location>
</feature>
<feature type="transmembrane region" description="Helical" evidence="5">
    <location>
        <begin position="61"/>
        <end position="78"/>
    </location>
</feature>
<feature type="transmembrane region" description="Helical" evidence="5">
    <location>
        <begin position="254"/>
        <end position="272"/>
    </location>
</feature>
<dbReference type="PATRIC" id="fig|46429.4.peg.1504"/>
<evidence type="ECO:0000256" key="1">
    <source>
        <dbReference type="ARBA" id="ARBA00004141"/>
    </source>
</evidence>
<protein>
    <submittedName>
        <fullName evidence="7">O-antigen polymerase</fullName>
    </submittedName>
</protein>
<keyword evidence="4 5" id="KW-0472">Membrane</keyword>
<dbReference type="Pfam" id="PF04932">
    <property type="entry name" value="Wzy_C"/>
    <property type="match status" value="1"/>
</dbReference>
<keyword evidence="3 5" id="KW-1133">Transmembrane helix</keyword>
<evidence type="ECO:0000259" key="6">
    <source>
        <dbReference type="Pfam" id="PF04932"/>
    </source>
</evidence>
<keyword evidence="2 5" id="KW-0812">Transmembrane</keyword>
<comment type="subcellular location">
    <subcellularLocation>
        <location evidence="1">Membrane</location>
        <topology evidence="1">Multi-pass membrane protein</topology>
    </subcellularLocation>
</comment>
<dbReference type="PANTHER" id="PTHR37422:SF23">
    <property type="entry name" value="TEICHURONIC ACID BIOSYNTHESIS PROTEIN TUAE"/>
    <property type="match status" value="1"/>
</dbReference>
<dbReference type="OrthoDB" id="7586246at2"/>
<dbReference type="GO" id="GO:0016020">
    <property type="term" value="C:membrane"/>
    <property type="evidence" value="ECO:0007669"/>
    <property type="project" value="UniProtKB-SubCell"/>
</dbReference>
<dbReference type="Proteomes" id="UP000028411">
    <property type="component" value="Unassembled WGS sequence"/>
</dbReference>
<accession>A0A081RGC7</accession>
<evidence type="ECO:0000256" key="5">
    <source>
        <dbReference type="SAM" id="Phobius"/>
    </source>
</evidence>
<feature type="transmembrane region" description="Helical" evidence="5">
    <location>
        <begin position="338"/>
        <end position="363"/>
    </location>
</feature>
<organism evidence="7 8">
    <name type="scientific">Sphingobium chlorophenolicum</name>
    <dbReference type="NCBI Taxonomy" id="46429"/>
    <lineage>
        <taxon>Bacteria</taxon>
        <taxon>Pseudomonadati</taxon>
        <taxon>Pseudomonadota</taxon>
        <taxon>Alphaproteobacteria</taxon>
        <taxon>Sphingomonadales</taxon>
        <taxon>Sphingomonadaceae</taxon>
        <taxon>Sphingobium</taxon>
    </lineage>
</organism>
<dbReference type="RefSeq" id="WP_037449543.1">
    <property type="nucleotide sequence ID" value="NZ_JFHR01000012.1"/>
</dbReference>
<comment type="caution">
    <text evidence="7">The sequence shown here is derived from an EMBL/GenBank/DDBJ whole genome shotgun (WGS) entry which is preliminary data.</text>
</comment>
<feature type="transmembrane region" description="Helical" evidence="5">
    <location>
        <begin position="403"/>
        <end position="420"/>
    </location>
</feature>
<gene>
    <name evidence="7" type="ORF">BV95_01540</name>
</gene>
<evidence type="ECO:0000313" key="7">
    <source>
        <dbReference type="EMBL" id="KEQ54250.1"/>
    </source>
</evidence>